<dbReference type="EMBL" id="LOIC01000077">
    <property type="protein sequence ID" value="OCA53915.1"/>
    <property type="molecule type" value="Genomic_DNA"/>
</dbReference>
<proteinExistence type="predicted"/>
<dbReference type="PATRIC" id="fig|29488.15.peg.3321"/>
<reference evidence="2" key="1">
    <citation type="submission" date="2015-11" db="EMBL/GenBank/DDBJ databases">
        <authorList>
            <person name="Tobias N.J."/>
            <person name="Mishra B."/>
            <person name="Gupta D.K."/>
            <person name="Thines M."/>
            <person name="Stinear T.P."/>
            <person name="Bode H.B."/>
        </authorList>
    </citation>
    <scope>NUCLEOTIDE SEQUENCE [LARGE SCALE GENOMIC DNA]</scope>
    <source>
        <strain evidence="2">PB45.5</strain>
    </source>
</reference>
<dbReference type="RefSeq" id="WP_065391039.1">
    <property type="nucleotide sequence ID" value="NZ_CAWMQN010000077.1"/>
</dbReference>
<dbReference type="InterPro" id="IPR010982">
    <property type="entry name" value="Lambda_DNA-bd_dom_sf"/>
</dbReference>
<keyword evidence="2" id="KW-1185">Reference proteome</keyword>
<organism evidence="1 2">
    <name type="scientific">Photorhabdus namnaonensis</name>
    <dbReference type="NCBI Taxonomy" id="1851568"/>
    <lineage>
        <taxon>Bacteria</taxon>
        <taxon>Pseudomonadati</taxon>
        <taxon>Pseudomonadota</taxon>
        <taxon>Gammaproteobacteria</taxon>
        <taxon>Enterobacterales</taxon>
        <taxon>Morganellaceae</taxon>
        <taxon>Photorhabdus</taxon>
    </lineage>
</organism>
<sequence>MDIGIAIKDIGVSHVATACGVTKKAVYKWLEKGSLPKTEFFEKTTYAITIEKISKGKYLAKDLLEASKRNLLAE</sequence>
<comment type="caution">
    <text evidence="1">The sequence shown here is derived from an EMBL/GenBank/DDBJ whole genome shotgun (WGS) entry which is preliminary data.</text>
</comment>
<accession>A0A1B8YFR8</accession>
<evidence type="ECO:0000313" key="1">
    <source>
        <dbReference type="EMBL" id="OCA53915.1"/>
    </source>
</evidence>
<dbReference type="SUPFAM" id="SSF47413">
    <property type="entry name" value="lambda repressor-like DNA-binding domains"/>
    <property type="match status" value="1"/>
</dbReference>
<evidence type="ECO:0000313" key="2">
    <source>
        <dbReference type="Proteomes" id="UP000092665"/>
    </source>
</evidence>
<dbReference type="AlphaFoldDB" id="A0A1B8YFR8"/>
<dbReference type="Gene3D" id="1.10.260.40">
    <property type="entry name" value="lambda repressor-like DNA-binding domains"/>
    <property type="match status" value="1"/>
</dbReference>
<dbReference type="GO" id="GO:0003677">
    <property type="term" value="F:DNA binding"/>
    <property type="evidence" value="ECO:0007669"/>
    <property type="project" value="InterPro"/>
</dbReference>
<dbReference type="Proteomes" id="UP000092665">
    <property type="component" value="Unassembled WGS sequence"/>
</dbReference>
<gene>
    <name evidence="1" type="ORF">Phpb_03019</name>
</gene>
<protein>
    <submittedName>
        <fullName evidence="1">Uncharacterized protein</fullName>
    </submittedName>
</protein>
<name>A0A1B8YFR8_9GAMM</name>